<dbReference type="InterPro" id="IPR036412">
    <property type="entry name" value="HAD-like_sf"/>
</dbReference>
<organism evidence="1 2">
    <name type="scientific">Clostridium manihotivorum</name>
    <dbReference type="NCBI Taxonomy" id="2320868"/>
    <lineage>
        <taxon>Bacteria</taxon>
        <taxon>Bacillati</taxon>
        <taxon>Bacillota</taxon>
        <taxon>Clostridia</taxon>
        <taxon>Eubacteriales</taxon>
        <taxon>Clostridiaceae</taxon>
        <taxon>Clostridium</taxon>
    </lineage>
</organism>
<accession>A0A3R5X4W2</accession>
<dbReference type="SUPFAM" id="SSF56784">
    <property type="entry name" value="HAD-like"/>
    <property type="match status" value="1"/>
</dbReference>
<name>A0A3R5X4W2_9CLOT</name>
<sequence length="219" mass="25793">MLKFEKIKTIFFDYDGTLHNSIKIYGPAFRKAYDFLIENGYAEERQWTDREISYWLGFNPSDMWREFMPSLSDNIRDKASKIIAGEMKSLIESGKPELYEGAIETLEYLKDKHIKLVFISNCKIYYRDCHEKLFNLDNYFEELACSEEYDYIPKYEILNIIKKSYPKEMVIVGDRKQDIEAGRKNRIFTIGCSYGFGLPGELDDADIIINDISDLRKLI</sequence>
<dbReference type="InterPro" id="IPR006439">
    <property type="entry name" value="HAD-SF_hydro_IA"/>
</dbReference>
<dbReference type="Proteomes" id="UP000286268">
    <property type="component" value="Chromosome"/>
</dbReference>
<dbReference type="Gene3D" id="1.10.150.240">
    <property type="entry name" value="Putative phosphatase, domain 2"/>
    <property type="match status" value="1"/>
</dbReference>
<dbReference type="InterPro" id="IPR050155">
    <property type="entry name" value="HAD-like_hydrolase_sf"/>
</dbReference>
<dbReference type="GO" id="GO:0006281">
    <property type="term" value="P:DNA repair"/>
    <property type="evidence" value="ECO:0007669"/>
    <property type="project" value="TreeGrafter"/>
</dbReference>
<dbReference type="EMBL" id="CP025746">
    <property type="protein sequence ID" value="QAA34788.1"/>
    <property type="molecule type" value="Genomic_DNA"/>
</dbReference>
<evidence type="ECO:0000313" key="1">
    <source>
        <dbReference type="EMBL" id="QAA34788.1"/>
    </source>
</evidence>
<proteinExistence type="predicted"/>
<dbReference type="AlphaFoldDB" id="A0A3R5X4W2"/>
<dbReference type="InterPro" id="IPR023214">
    <property type="entry name" value="HAD_sf"/>
</dbReference>
<dbReference type="GO" id="GO:0008967">
    <property type="term" value="F:phosphoglycolate phosphatase activity"/>
    <property type="evidence" value="ECO:0007669"/>
    <property type="project" value="TreeGrafter"/>
</dbReference>
<protein>
    <submittedName>
        <fullName evidence="1">HAD family hydrolase</fullName>
    </submittedName>
</protein>
<dbReference type="PANTHER" id="PTHR43434">
    <property type="entry name" value="PHOSPHOGLYCOLATE PHOSPHATASE"/>
    <property type="match status" value="1"/>
</dbReference>
<keyword evidence="2" id="KW-1185">Reference proteome</keyword>
<dbReference type="InterPro" id="IPR023198">
    <property type="entry name" value="PGP-like_dom2"/>
</dbReference>
<reference evidence="1 2" key="1">
    <citation type="submission" date="2018-01" db="EMBL/GenBank/DDBJ databases">
        <title>Genome Sequencing and Assembly of Anaerobacter polyendosporus strain CT4.</title>
        <authorList>
            <person name="Tachaapaikoon C."/>
            <person name="Sutheeworapong S."/>
            <person name="Jenjaroenpun P."/>
            <person name="Wongsurawat T."/>
            <person name="Nookeaw I."/>
            <person name="Cheawchanlertfa P."/>
            <person name="Kosugi A."/>
            <person name="Cheevadhanarak S."/>
            <person name="Ratanakhanokchai K."/>
        </authorList>
    </citation>
    <scope>NUCLEOTIDE SEQUENCE [LARGE SCALE GENOMIC DNA]</scope>
    <source>
        <strain evidence="1 2">CT4</strain>
    </source>
</reference>
<dbReference type="InterPro" id="IPR041492">
    <property type="entry name" value="HAD_2"/>
</dbReference>
<dbReference type="GO" id="GO:0005829">
    <property type="term" value="C:cytosol"/>
    <property type="evidence" value="ECO:0007669"/>
    <property type="project" value="TreeGrafter"/>
</dbReference>
<evidence type="ECO:0000313" key="2">
    <source>
        <dbReference type="Proteomes" id="UP000286268"/>
    </source>
</evidence>
<gene>
    <name evidence="1" type="ORF">C1I91_25860</name>
</gene>
<keyword evidence="1" id="KW-0378">Hydrolase</keyword>
<dbReference type="PANTHER" id="PTHR43434:SF1">
    <property type="entry name" value="PHOSPHOGLYCOLATE PHOSPHATASE"/>
    <property type="match status" value="1"/>
</dbReference>
<dbReference type="NCBIfam" id="TIGR01549">
    <property type="entry name" value="HAD-SF-IA-v1"/>
    <property type="match status" value="1"/>
</dbReference>
<dbReference type="RefSeq" id="WP_128215500.1">
    <property type="nucleotide sequence ID" value="NZ_CP025746.1"/>
</dbReference>
<dbReference type="OrthoDB" id="9807630at2"/>
<dbReference type="SFLD" id="SFLDS00003">
    <property type="entry name" value="Haloacid_Dehalogenase"/>
    <property type="match status" value="1"/>
</dbReference>
<dbReference type="Pfam" id="PF13419">
    <property type="entry name" value="HAD_2"/>
    <property type="match status" value="1"/>
</dbReference>
<dbReference type="SFLD" id="SFLDG01129">
    <property type="entry name" value="C1.5:_HAD__Beta-PGM__Phosphata"/>
    <property type="match status" value="1"/>
</dbReference>
<dbReference type="KEGG" id="cmah:C1I91_25860"/>
<dbReference type="Gene3D" id="3.40.50.1000">
    <property type="entry name" value="HAD superfamily/HAD-like"/>
    <property type="match status" value="1"/>
</dbReference>